<evidence type="ECO:0000313" key="3">
    <source>
        <dbReference type="EMBL" id="MCQ4042034.1"/>
    </source>
</evidence>
<evidence type="ECO:0000259" key="2">
    <source>
        <dbReference type="Pfam" id="PF00188"/>
    </source>
</evidence>
<dbReference type="EMBL" id="JANFNH010000005">
    <property type="protein sequence ID" value="MCQ4042034.1"/>
    <property type="molecule type" value="Genomic_DNA"/>
</dbReference>
<feature type="compositionally biased region" description="Pro residues" evidence="1">
    <location>
        <begin position="71"/>
        <end position="98"/>
    </location>
</feature>
<gene>
    <name evidence="3" type="ORF">NON19_08310</name>
</gene>
<feature type="domain" description="SCP" evidence="2">
    <location>
        <begin position="106"/>
        <end position="236"/>
    </location>
</feature>
<sequence length="238" mass="25205">MSAHRHTEVGRRRHRLPRRPRLRVALAGGAVIAALGGGTAFACLSTPGQPPATTRAYRQAPQEPAADITWPPSPPSRPAAPQIPTPRPPRPPKPPAAPDDPVHQVLALINKARAAEGLAPYTLLNGLVRAAAAHNQVMADGCGLSHQCQGEPPFYERDRAQGVPASAGGENIGEGGPLGDTRQAVASMAVQLTRGMLDERPPNDGHRQNILSATYTHVGIATYRDPAGTVWLTQDFSR</sequence>
<dbReference type="InterPro" id="IPR014044">
    <property type="entry name" value="CAP_dom"/>
</dbReference>
<dbReference type="PANTHER" id="PTHR31157">
    <property type="entry name" value="SCP DOMAIN-CONTAINING PROTEIN"/>
    <property type="match status" value="1"/>
</dbReference>
<dbReference type="InterPro" id="IPR035940">
    <property type="entry name" value="CAP_sf"/>
</dbReference>
<evidence type="ECO:0000256" key="1">
    <source>
        <dbReference type="SAM" id="MobiDB-lite"/>
    </source>
</evidence>
<dbReference type="Pfam" id="PF00188">
    <property type="entry name" value="CAP"/>
    <property type="match status" value="1"/>
</dbReference>
<keyword evidence="4" id="KW-1185">Reference proteome</keyword>
<dbReference type="PANTHER" id="PTHR31157:SF1">
    <property type="entry name" value="SCP DOMAIN-CONTAINING PROTEIN"/>
    <property type="match status" value="1"/>
</dbReference>
<accession>A0ABT1P9J7</accession>
<dbReference type="CDD" id="cd05379">
    <property type="entry name" value="CAP_bacterial"/>
    <property type="match status" value="1"/>
</dbReference>
<dbReference type="Gene3D" id="3.40.33.10">
    <property type="entry name" value="CAP"/>
    <property type="match status" value="1"/>
</dbReference>
<evidence type="ECO:0000313" key="4">
    <source>
        <dbReference type="Proteomes" id="UP001206206"/>
    </source>
</evidence>
<dbReference type="Proteomes" id="UP001206206">
    <property type="component" value="Unassembled WGS sequence"/>
</dbReference>
<organism evidence="3 4">
    <name type="scientific">Streptantibioticus rubrisoli</name>
    <dbReference type="NCBI Taxonomy" id="1387313"/>
    <lineage>
        <taxon>Bacteria</taxon>
        <taxon>Bacillati</taxon>
        <taxon>Actinomycetota</taxon>
        <taxon>Actinomycetes</taxon>
        <taxon>Kitasatosporales</taxon>
        <taxon>Streptomycetaceae</taxon>
        <taxon>Streptantibioticus</taxon>
    </lineage>
</organism>
<dbReference type="RefSeq" id="WP_255926039.1">
    <property type="nucleotide sequence ID" value="NZ_JANFNH010000005.1"/>
</dbReference>
<protein>
    <submittedName>
        <fullName evidence="3">CAP domain-containing protein</fullName>
    </submittedName>
</protein>
<comment type="caution">
    <text evidence="3">The sequence shown here is derived from an EMBL/GenBank/DDBJ whole genome shotgun (WGS) entry which is preliminary data.</text>
</comment>
<feature type="region of interest" description="Disordered" evidence="1">
    <location>
        <begin position="46"/>
        <end position="101"/>
    </location>
</feature>
<proteinExistence type="predicted"/>
<reference evidence="3 4" key="1">
    <citation type="submission" date="2022-06" db="EMBL/GenBank/DDBJ databases">
        <title>Draft genome sequence of type strain Streptomyces rubrisoli DSM 42083.</title>
        <authorList>
            <person name="Duangmal K."/>
            <person name="Klaysubun C."/>
        </authorList>
    </citation>
    <scope>NUCLEOTIDE SEQUENCE [LARGE SCALE GENOMIC DNA]</scope>
    <source>
        <strain evidence="3 4">DSM 42083</strain>
    </source>
</reference>
<name>A0ABT1P9J7_9ACTN</name>
<dbReference type="SUPFAM" id="SSF55797">
    <property type="entry name" value="PR-1-like"/>
    <property type="match status" value="1"/>
</dbReference>